<dbReference type="Pfam" id="PF13174">
    <property type="entry name" value="TPR_6"/>
    <property type="match status" value="1"/>
</dbReference>
<dbReference type="SUPFAM" id="SSF48452">
    <property type="entry name" value="TPR-like"/>
    <property type="match status" value="6"/>
</dbReference>
<sequence length="986" mass="112906">MNSNRLALIAGLFFAAQAQGQQSSFFTDREAYRFQLAENLFQSKIYKAAQHEYARQYFYNQSLSNSQKEAAQFFDNVIGVVLEKQYAEKGLDAFLLQYPNSAYFAQASMPLADYYLAKKEFSKALDILLDINQYQLSREDNARYVLKLGYSKFMTGDTAGATEALQEAYAQSFGQTRSQIAYMLGHLYYAQGENQQAFTYFEQLRDEPTYSALVRPYYVQLHYNEKQYDMAIEAGTSLLNDVLSEEYRAEVHKIIGESYFMQNEYTQAYPHLKHYVDFTPEPTHSDLYQMGFVASQIGNFPEAVSYYNRIVNTDSPLAQNAYYQLGNAYLQADQKLEALSAFRSAYQMSYDADVKKKAHLQYAKLSYDIGNPFEAAPTVLQNYLENYPGEQASTEISALLVKSYLYSGNYKETLEAIDRLPSSTPTTDKIDQEVSFLLGTEEFNKGNMDAAEAYFLRSLEHKANTEFNLRAQYWLAQTYYQKQQYEQAQKGFLALEGKQFEESQQLAYDLAYSYFKNKQFDLAERYFTLYLSNPKEEFLQDARLRLADTYYANNKLSEALAIYEETENLSDYSLYQKAMAFGFKGDSMAKIQHLKELVDRYPDSTYKGDALYELGVAYSSNEDYKNAETYFSRVEKESSDMQLIANARIYSTQNLVDQNRNDEALKRFEDLALEYKNTAVAQRVVLAARPLYLQKGDVQGYQALAERAGVALDQGAIEEISLSAAKALYAEKKYQQAIPLYEKYLIENPSGQNLAQAQFELGESFYYTQQYSKAVLVFQAITTSPNDYTEQAQGRLAQIYLREENYEQAKPVLTALEKASAPALRSYALVELMKLAALEKNWKEAELLSQRVLQDTSNPQSIRELAQAIEARSLMHRGRDEMARKAYEPLERSSNTEVAAEALYAKAFYQNKAKAYKSSNETVFRLANNYASEQYWGAKALVVLASNYIGLKDNYQASYTIDQIIENYGDYPDVVAEARALKSKIK</sequence>
<name>A0A931E751_9FLAO</name>
<dbReference type="Proteomes" id="UP000694480">
    <property type="component" value="Unassembled WGS sequence"/>
</dbReference>
<evidence type="ECO:0000313" key="2">
    <source>
        <dbReference type="EMBL" id="MBF5026242.1"/>
    </source>
</evidence>
<dbReference type="SMART" id="SM00028">
    <property type="entry name" value="TPR"/>
    <property type="match status" value="10"/>
</dbReference>
<dbReference type="EMBL" id="JADKYY010000001">
    <property type="protein sequence ID" value="MBF5026242.1"/>
    <property type="molecule type" value="Genomic_DNA"/>
</dbReference>
<dbReference type="Gene3D" id="1.25.40.10">
    <property type="entry name" value="Tetratricopeptide repeat domain"/>
    <property type="match status" value="7"/>
</dbReference>
<gene>
    <name evidence="2" type="ORF">IC612_00320</name>
</gene>
<accession>A0A931E751</accession>
<dbReference type="RefSeq" id="WP_194738177.1">
    <property type="nucleotide sequence ID" value="NZ_JADKYY010000001.1"/>
</dbReference>
<dbReference type="PANTHER" id="PTHR12558">
    <property type="entry name" value="CELL DIVISION CYCLE 16,23,27"/>
    <property type="match status" value="1"/>
</dbReference>
<proteinExistence type="predicted"/>
<dbReference type="AlphaFoldDB" id="A0A931E751"/>
<organism evidence="2 3">
    <name type="scientific">Planobacterium oryzisoli</name>
    <dbReference type="NCBI Taxonomy" id="2771435"/>
    <lineage>
        <taxon>Bacteria</taxon>
        <taxon>Pseudomonadati</taxon>
        <taxon>Bacteroidota</taxon>
        <taxon>Flavobacteriia</taxon>
        <taxon>Flavobacteriales</taxon>
        <taxon>Weeksellaceae</taxon>
        <taxon>Chryseobacterium group</taxon>
        <taxon>Chryseobacterium</taxon>
    </lineage>
</organism>
<dbReference type="Pfam" id="PF13432">
    <property type="entry name" value="TPR_16"/>
    <property type="match status" value="4"/>
</dbReference>
<feature type="repeat" description="TPR" evidence="1">
    <location>
        <begin position="249"/>
        <end position="282"/>
    </location>
</feature>
<dbReference type="InterPro" id="IPR019734">
    <property type="entry name" value="TPR_rpt"/>
</dbReference>
<reference evidence="2" key="1">
    <citation type="submission" date="2020-11" db="EMBL/GenBank/DDBJ databases">
        <title>Genome seq and assembly of Planobacterium sp.</title>
        <authorList>
            <person name="Chhetri G."/>
        </authorList>
    </citation>
    <scope>NUCLEOTIDE SEQUENCE</scope>
    <source>
        <strain evidence="2">GCR5</strain>
    </source>
</reference>
<feature type="repeat" description="TPR" evidence="1">
    <location>
        <begin position="608"/>
        <end position="641"/>
    </location>
</feature>
<comment type="caution">
    <text evidence="2">The sequence shown here is derived from an EMBL/GenBank/DDBJ whole genome shotgun (WGS) entry which is preliminary data.</text>
</comment>
<dbReference type="PROSITE" id="PS50005">
    <property type="entry name" value="TPR"/>
    <property type="match status" value="3"/>
</dbReference>
<dbReference type="Pfam" id="PF13181">
    <property type="entry name" value="TPR_8"/>
    <property type="match status" value="2"/>
</dbReference>
<dbReference type="PANTHER" id="PTHR12558:SF13">
    <property type="entry name" value="CELL DIVISION CYCLE PROTEIN 27 HOMOLOG"/>
    <property type="match status" value="1"/>
</dbReference>
<dbReference type="InterPro" id="IPR011990">
    <property type="entry name" value="TPR-like_helical_dom_sf"/>
</dbReference>
<evidence type="ECO:0000256" key="1">
    <source>
        <dbReference type="PROSITE-ProRule" id="PRU00339"/>
    </source>
</evidence>
<protein>
    <submittedName>
        <fullName evidence="2">Tetratricopeptide repeat protein</fullName>
    </submittedName>
</protein>
<keyword evidence="3" id="KW-1185">Reference proteome</keyword>
<evidence type="ECO:0000313" key="3">
    <source>
        <dbReference type="Proteomes" id="UP000694480"/>
    </source>
</evidence>
<feature type="repeat" description="TPR" evidence="1">
    <location>
        <begin position="319"/>
        <end position="352"/>
    </location>
</feature>
<keyword evidence="1" id="KW-0802">TPR repeat</keyword>